<dbReference type="SUPFAM" id="SSF103088">
    <property type="entry name" value="OmpA-like"/>
    <property type="match status" value="1"/>
</dbReference>
<dbReference type="InterPro" id="IPR039001">
    <property type="entry name" value="Pal"/>
</dbReference>
<feature type="domain" description="OmpA-like" evidence="10">
    <location>
        <begin position="69"/>
        <end position="184"/>
    </location>
</feature>
<dbReference type="PANTHER" id="PTHR30329">
    <property type="entry name" value="STATOR ELEMENT OF FLAGELLAR MOTOR COMPLEX"/>
    <property type="match status" value="1"/>
</dbReference>
<keyword evidence="12" id="KW-1185">Reference proteome</keyword>
<dbReference type="InterPro" id="IPR014169">
    <property type="entry name" value="Pal_lipo_C"/>
</dbReference>
<dbReference type="InterPro" id="IPR050330">
    <property type="entry name" value="Bact_OuterMem_StrucFunc"/>
</dbReference>
<sequence length="184" mass="21126">MKQLQNWIALAIAGLFLAACATVTDVETDDRRVSDRERMADEDWSEQRLEEARARGLDPSDPFISALMDDPEGPLSRQTVYFDFDRSEIRNEDMPVIEAHARFLSGHPDRRMTIEGHTDERGSREYNLALGERRAEAVKRIMVLNGVDEDQLEVTSYGEENPVALGSNEEAWQQNRRAELIYRQ</sequence>
<keyword evidence="7 8" id="KW-0131">Cell cycle</keyword>
<keyword evidence="2 8" id="KW-0732">Signal</keyword>
<evidence type="ECO:0000256" key="2">
    <source>
        <dbReference type="ARBA" id="ARBA00022729"/>
    </source>
</evidence>
<keyword evidence="3 8" id="KW-0472">Membrane</keyword>
<dbReference type="GO" id="GO:0009279">
    <property type="term" value="C:cell outer membrane"/>
    <property type="evidence" value="ECO:0007669"/>
    <property type="project" value="UniProtKB-SubCell"/>
</dbReference>
<dbReference type="PROSITE" id="PS51257">
    <property type="entry name" value="PROKAR_LIPOPROTEIN"/>
    <property type="match status" value="1"/>
</dbReference>
<proteinExistence type="inferred from homology"/>
<evidence type="ECO:0000313" key="11">
    <source>
        <dbReference type="EMBL" id="ABI55596.1"/>
    </source>
</evidence>
<dbReference type="HAMAP" id="MF_02204">
    <property type="entry name" value="Pal"/>
    <property type="match status" value="1"/>
</dbReference>
<accession>Q0AC41</accession>
<dbReference type="PRINTS" id="PR01021">
    <property type="entry name" value="OMPADOMAIN"/>
</dbReference>
<comment type="subunit">
    <text evidence="8">The Tol-Pal system is composed of five core proteins: the inner membrane proteins TolA, TolQ and TolR, the periplasmic protein TolB and the outer membrane protein Pal. They form a network linking the inner and outer membranes and the peptidoglycan layer.</text>
</comment>
<dbReference type="InterPro" id="IPR006664">
    <property type="entry name" value="OMP_bac"/>
</dbReference>
<feature type="signal peptide" evidence="9">
    <location>
        <begin position="1"/>
        <end position="21"/>
    </location>
</feature>
<evidence type="ECO:0000256" key="5">
    <source>
        <dbReference type="ARBA" id="ARBA00023237"/>
    </source>
</evidence>
<dbReference type="EMBL" id="CP000453">
    <property type="protein sequence ID" value="ABI55596.1"/>
    <property type="molecule type" value="Genomic_DNA"/>
</dbReference>
<comment type="function">
    <text evidence="8">Part of the Tol-Pal system, which plays a role in outer membrane invagination during cell division and is important for maintaining outer membrane integrity.</text>
</comment>
<dbReference type="PANTHER" id="PTHR30329:SF21">
    <property type="entry name" value="LIPOPROTEIN YIAD-RELATED"/>
    <property type="match status" value="1"/>
</dbReference>
<dbReference type="eggNOG" id="COG2885">
    <property type="taxonomic scope" value="Bacteria"/>
</dbReference>
<dbReference type="InterPro" id="IPR006690">
    <property type="entry name" value="OMPA-like_CS"/>
</dbReference>
<evidence type="ECO:0000256" key="1">
    <source>
        <dbReference type="ARBA" id="ARBA00022618"/>
    </source>
</evidence>
<dbReference type="OrthoDB" id="9809164at2"/>
<keyword evidence="4 8" id="KW-0564">Palmitate</keyword>
<organism evidence="11 12">
    <name type="scientific">Alkalilimnicola ehrlichii (strain ATCC BAA-1101 / DSM 17681 / MLHE-1)</name>
    <dbReference type="NCBI Taxonomy" id="187272"/>
    <lineage>
        <taxon>Bacteria</taxon>
        <taxon>Pseudomonadati</taxon>
        <taxon>Pseudomonadota</taxon>
        <taxon>Gammaproteobacteria</taxon>
        <taxon>Chromatiales</taxon>
        <taxon>Ectothiorhodospiraceae</taxon>
        <taxon>Alkalilimnicola</taxon>
    </lineage>
</organism>
<dbReference type="HOGENOM" id="CLU_016890_9_0_6"/>
<feature type="chain" id="PRO_5004167986" description="Peptidoglycan-associated lipoprotein" evidence="9">
    <location>
        <begin position="22"/>
        <end position="184"/>
    </location>
</feature>
<keyword evidence="5 8" id="KW-0998">Cell outer membrane</keyword>
<dbReference type="NCBIfam" id="TIGR02802">
    <property type="entry name" value="Pal_lipo"/>
    <property type="match status" value="1"/>
</dbReference>
<dbReference type="PROSITE" id="PS51123">
    <property type="entry name" value="OMPA_2"/>
    <property type="match status" value="1"/>
</dbReference>
<dbReference type="Pfam" id="PF00691">
    <property type="entry name" value="OmpA"/>
    <property type="match status" value="1"/>
</dbReference>
<dbReference type="AlphaFoldDB" id="Q0AC41"/>
<evidence type="ECO:0000256" key="7">
    <source>
        <dbReference type="ARBA" id="ARBA00023306"/>
    </source>
</evidence>
<dbReference type="KEGG" id="aeh:Mlg_0241"/>
<dbReference type="InterPro" id="IPR036737">
    <property type="entry name" value="OmpA-like_sf"/>
</dbReference>
<comment type="similarity">
    <text evidence="8">Belongs to the Pal lipoprotein family.</text>
</comment>
<dbReference type="GO" id="GO:0051301">
    <property type="term" value="P:cell division"/>
    <property type="evidence" value="ECO:0007669"/>
    <property type="project" value="UniProtKB-UniRule"/>
</dbReference>
<keyword evidence="6 8" id="KW-0449">Lipoprotein</keyword>
<evidence type="ECO:0000256" key="4">
    <source>
        <dbReference type="ARBA" id="ARBA00023139"/>
    </source>
</evidence>
<comment type="subcellular location">
    <subcellularLocation>
        <location evidence="8">Cell outer membrane</location>
        <topology evidence="8">Lipid-anchor</topology>
    </subcellularLocation>
</comment>
<dbReference type="PROSITE" id="PS01068">
    <property type="entry name" value="OMPA_1"/>
    <property type="match status" value="1"/>
</dbReference>
<evidence type="ECO:0000256" key="8">
    <source>
        <dbReference type="HAMAP-Rule" id="MF_02204"/>
    </source>
</evidence>
<evidence type="ECO:0000313" key="12">
    <source>
        <dbReference type="Proteomes" id="UP000001962"/>
    </source>
</evidence>
<evidence type="ECO:0000256" key="6">
    <source>
        <dbReference type="ARBA" id="ARBA00023288"/>
    </source>
</evidence>
<keyword evidence="1 8" id="KW-0132">Cell division</keyword>
<evidence type="ECO:0000256" key="3">
    <source>
        <dbReference type="ARBA" id="ARBA00023136"/>
    </source>
</evidence>
<name>Q0AC41_ALKEH</name>
<protein>
    <recommendedName>
        <fullName evidence="8">Peptidoglycan-associated lipoprotein</fullName>
        <shortName evidence="8">PAL</shortName>
    </recommendedName>
</protein>
<dbReference type="Proteomes" id="UP000001962">
    <property type="component" value="Chromosome"/>
</dbReference>
<dbReference type="InterPro" id="IPR006665">
    <property type="entry name" value="OmpA-like"/>
</dbReference>
<dbReference type="CDD" id="cd07185">
    <property type="entry name" value="OmpA_C-like"/>
    <property type="match status" value="1"/>
</dbReference>
<evidence type="ECO:0000256" key="9">
    <source>
        <dbReference type="SAM" id="SignalP"/>
    </source>
</evidence>
<dbReference type="Gene3D" id="3.30.1330.60">
    <property type="entry name" value="OmpA-like domain"/>
    <property type="match status" value="1"/>
</dbReference>
<evidence type="ECO:0000259" key="10">
    <source>
        <dbReference type="PROSITE" id="PS51123"/>
    </source>
</evidence>
<reference evidence="12" key="1">
    <citation type="submission" date="2006-08" db="EMBL/GenBank/DDBJ databases">
        <title>Complete sequence of Alkalilimnicola ehrilichei MLHE-1.</title>
        <authorList>
            <person name="Copeland A."/>
            <person name="Lucas S."/>
            <person name="Lapidus A."/>
            <person name="Barry K."/>
            <person name="Detter J.C."/>
            <person name="Glavina del Rio T."/>
            <person name="Hammon N."/>
            <person name="Israni S."/>
            <person name="Dalin E."/>
            <person name="Tice H."/>
            <person name="Pitluck S."/>
            <person name="Sims D."/>
            <person name="Brettin T."/>
            <person name="Bruce D."/>
            <person name="Han C."/>
            <person name="Tapia R."/>
            <person name="Gilna P."/>
            <person name="Schmutz J."/>
            <person name="Larimer F."/>
            <person name="Land M."/>
            <person name="Hauser L."/>
            <person name="Kyrpides N."/>
            <person name="Mikhailova N."/>
            <person name="Oremland R.S."/>
            <person name="Hoeft S.E."/>
            <person name="Switzer-Blum J."/>
            <person name="Kulp T."/>
            <person name="King G."/>
            <person name="Tabita R."/>
            <person name="Witte B."/>
            <person name="Santini J.M."/>
            <person name="Basu P."/>
            <person name="Hollibaugh J.T."/>
            <person name="Xie G."/>
            <person name="Stolz J.F."/>
            <person name="Richardson P."/>
        </authorList>
    </citation>
    <scope>NUCLEOTIDE SEQUENCE [LARGE SCALE GENOMIC DNA]</scope>
    <source>
        <strain evidence="12">ATCC BAA-1101 / DSM 17681 / MLHE-1</strain>
    </source>
</reference>
<gene>
    <name evidence="8" type="primary">pal</name>
    <name evidence="11" type="ordered locus">Mlg_0241</name>
</gene>